<keyword evidence="8" id="KW-0804">Transcription</keyword>
<keyword evidence="9" id="KW-0539">Nucleus</keyword>
<dbReference type="FunFam" id="3.10.390.10:FF:000003">
    <property type="entry name" value="glucocorticoid modulatory element-binding protein 1 isoform X2"/>
    <property type="match status" value="1"/>
</dbReference>
<sequence length="700" mass="75048">MANADITVSMGDVVVVKASAEEGCPASSSKAQVVLQLQPISQGMCEETGETDAAAVALETNQGAAPAQDEEVEFGYPITCGESKAVLIFKKFVCPGINVKCVKYNNQMISPKQFVHLSGKATLKDWKRAIRLGGVMLRKMMDSGQIDFYQHDTVCTNTCRSTKFDLLISNTRCPLQGTDVPVPINPQGNGGQTEGRVSVEDERPEETAATAEWSSGTVSIANEAEAKKETDSISEETLNFWKGISDVGLIGEVVTNIRGKLLDTLRGLQLRTVQAEPLESDMAVLTNLAQVFGLLDTVKRTLENRRQQMDLSQDQVQSTLTGLEQQLEEQKKQARDWLARTQVLQCVPLSSPSASKPPSKRPRLQRPVSAAMLTTGMQSAPQFTVLSPMTFSSLGQPLAVTGLPLAQPTGTVTLHPLPAGSQLVTRYTATGASACKADTVTLHPSSTLTLLSTAAVQDSGQLGALVSPVELVHLAEEDRDAGDAEKTESGDRGVVERPVLIQESTEEEAEDESQMHTTVIEIDPAPGDHVTEAMELQLTGEMVGDDDGAVVVQGEMEMVETVQEASGVLVHGDVVEVEEVGEGESLLVHGAMEEVEGGANVVLREDTEEVESETSVVFQGHVEEVEGGASVVLQGHEEQVEGGANMVLHGNMEEVEGGASMVLRGGMEQVSGLQVEQQGQLHRVQIVVIENDVHKQRETK</sequence>
<dbReference type="GO" id="GO:0005737">
    <property type="term" value="C:cytoplasm"/>
    <property type="evidence" value="ECO:0007669"/>
    <property type="project" value="UniProtKB-SubCell"/>
</dbReference>
<keyword evidence="2" id="KW-0963">Cytoplasm</keyword>
<evidence type="ECO:0000256" key="2">
    <source>
        <dbReference type="ARBA" id="ARBA00022490"/>
    </source>
</evidence>
<dbReference type="Pfam" id="PF01342">
    <property type="entry name" value="SAND"/>
    <property type="match status" value="1"/>
</dbReference>
<dbReference type="GeneTree" id="ENSGT00410000025596"/>
<comment type="subcellular location">
    <subcellularLocation>
        <location evidence="1">Cytoplasm</location>
    </subcellularLocation>
</comment>
<dbReference type="Ensembl" id="ENSSFOT00015032755.2">
    <property type="protein sequence ID" value="ENSSFOP00015032396.2"/>
    <property type="gene ID" value="ENSSFOG00015020698.2"/>
</dbReference>
<dbReference type="PANTHER" id="PTHR10417">
    <property type="entry name" value="GLUCOCORTICOID MODULATORY ELEMENT-BINDING PROTEIN"/>
    <property type="match status" value="1"/>
</dbReference>
<dbReference type="InterPro" id="IPR059099">
    <property type="entry name" value="GMEB1/2/Spe-44_dom"/>
</dbReference>
<evidence type="ECO:0000256" key="8">
    <source>
        <dbReference type="ARBA" id="ARBA00023163"/>
    </source>
</evidence>
<evidence type="ECO:0000256" key="11">
    <source>
        <dbReference type="SAM" id="MobiDB-lite"/>
    </source>
</evidence>
<dbReference type="InterPro" id="IPR011049">
    <property type="entry name" value="Serralysin-like_metalloprot_C"/>
</dbReference>
<dbReference type="InterPro" id="IPR000770">
    <property type="entry name" value="SAND_dom"/>
</dbReference>
<keyword evidence="5" id="KW-0805">Transcription regulation</keyword>
<reference evidence="13 14" key="1">
    <citation type="submission" date="2019-04" db="EMBL/GenBank/DDBJ databases">
        <authorList>
            <consortium name="Wellcome Sanger Institute Data Sharing"/>
        </authorList>
    </citation>
    <scope>NUCLEOTIDE SEQUENCE [LARGE SCALE GENOMIC DNA]</scope>
</reference>
<proteinExistence type="predicted"/>
<feature type="compositionally biased region" description="Basic and acidic residues" evidence="11">
    <location>
        <begin position="476"/>
        <end position="495"/>
    </location>
</feature>
<dbReference type="InterPro" id="IPR010919">
    <property type="entry name" value="SAND-like_dom_sf"/>
</dbReference>
<protein>
    <submittedName>
        <fullName evidence="13">Glucocorticoid modulatory element binding protein 1</fullName>
    </submittedName>
</protein>
<dbReference type="GO" id="GO:0000978">
    <property type="term" value="F:RNA polymerase II cis-regulatory region sequence-specific DNA binding"/>
    <property type="evidence" value="ECO:0007669"/>
    <property type="project" value="TreeGrafter"/>
</dbReference>
<evidence type="ECO:0000256" key="10">
    <source>
        <dbReference type="SAM" id="Coils"/>
    </source>
</evidence>
<dbReference type="AlphaFoldDB" id="A0A8C9V8G4"/>
<keyword evidence="14" id="KW-1185">Reference proteome</keyword>
<dbReference type="Proteomes" id="UP000694397">
    <property type="component" value="Chromosome 23"/>
</dbReference>
<gene>
    <name evidence="13" type="primary">gmeb1</name>
</gene>
<dbReference type="Pfam" id="PF25892">
    <property type="entry name" value="Spe-44"/>
    <property type="match status" value="1"/>
</dbReference>
<dbReference type="OrthoDB" id="5792412at2759"/>
<evidence type="ECO:0000313" key="13">
    <source>
        <dbReference type="Ensembl" id="ENSSFOP00015032396.2"/>
    </source>
</evidence>
<name>A0A8C9V8G4_SCLFO</name>
<evidence type="ECO:0000259" key="12">
    <source>
        <dbReference type="PROSITE" id="PS50864"/>
    </source>
</evidence>
<organism evidence="13 14">
    <name type="scientific">Scleropages formosus</name>
    <name type="common">Asian bonytongue</name>
    <name type="synonym">Osteoglossum formosum</name>
    <dbReference type="NCBI Taxonomy" id="113540"/>
    <lineage>
        <taxon>Eukaryota</taxon>
        <taxon>Metazoa</taxon>
        <taxon>Chordata</taxon>
        <taxon>Craniata</taxon>
        <taxon>Vertebrata</taxon>
        <taxon>Euteleostomi</taxon>
        <taxon>Actinopterygii</taxon>
        <taxon>Neopterygii</taxon>
        <taxon>Teleostei</taxon>
        <taxon>Osteoglossocephala</taxon>
        <taxon>Osteoglossomorpha</taxon>
        <taxon>Osteoglossiformes</taxon>
        <taxon>Osteoglossidae</taxon>
        <taxon>Scleropages</taxon>
    </lineage>
</organism>
<evidence type="ECO:0000256" key="6">
    <source>
        <dbReference type="ARBA" id="ARBA00023054"/>
    </source>
</evidence>
<dbReference type="GeneID" id="108931792"/>
<evidence type="ECO:0000313" key="14">
    <source>
        <dbReference type="Proteomes" id="UP000694397"/>
    </source>
</evidence>
<keyword evidence="6 10" id="KW-0175">Coiled coil</keyword>
<evidence type="ECO:0000256" key="4">
    <source>
        <dbReference type="ARBA" id="ARBA00022833"/>
    </source>
</evidence>
<feature type="region of interest" description="Disordered" evidence="11">
    <location>
        <begin position="476"/>
        <end position="515"/>
    </location>
</feature>
<evidence type="ECO:0000256" key="1">
    <source>
        <dbReference type="ARBA" id="ARBA00004496"/>
    </source>
</evidence>
<dbReference type="RefSeq" id="XP_029103959.1">
    <property type="nucleotide sequence ID" value="XM_029248126.1"/>
</dbReference>
<dbReference type="SMART" id="SM00258">
    <property type="entry name" value="SAND"/>
    <property type="match status" value="1"/>
</dbReference>
<evidence type="ECO:0000256" key="3">
    <source>
        <dbReference type="ARBA" id="ARBA00022723"/>
    </source>
</evidence>
<keyword evidence="7" id="KW-0238">DNA-binding</keyword>
<keyword evidence="3" id="KW-0479">Metal-binding</keyword>
<reference evidence="13" key="3">
    <citation type="submission" date="2025-09" db="UniProtKB">
        <authorList>
            <consortium name="Ensembl"/>
        </authorList>
    </citation>
    <scope>IDENTIFICATION</scope>
</reference>
<dbReference type="GO" id="GO:0046872">
    <property type="term" value="F:metal ion binding"/>
    <property type="evidence" value="ECO:0007669"/>
    <property type="project" value="UniProtKB-KW"/>
</dbReference>
<dbReference type="PANTHER" id="PTHR10417:SF3">
    <property type="entry name" value="GLUCOCORTICOID MODULATORY ELEMENT-BINDING PROTEIN 1"/>
    <property type="match status" value="1"/>
</dbReference>
<feature type="coiled-coil region" evidence="10">
    <location>
        <begin position="313"/>
        <end position="340"/>
    </location>
</feature>
<dbReference type="GO" id="GO:0005634">
    <property type="term" value="C:nucleus"/>
    <property type="evidence" value="ECO:0007669"/>
    <property type="project" value="TreeGrafter"/>
</dbReference>
<evidence type="ECO:0000256" key="9">
    <source>
        <dbReference type="ARBA" id="ARBA00023242"/>
    </source>
</evidence>
<dbReference type="Gene3D" id="2.150.10.10">
    <property type="entry name" value="Serralysin-like metalloprotease, C-terminal"/>
    <property type="match status" value="1"/>
</dbReference>
<accession>A0A8C9V8G4</accession>
<feature type="domain" description="SAND" evidence="12">
    <location>
        <begin position="76"/>
        <end position="147"/>
    </location>
</feature>
<dbReference type="GO" id="GO:0006357">
    <property type="term" value="P:regulation of transcription by RNA polymerase II"/>
    <property type="evidence" value="ECO:0007669"/>
    <property type="project" value="TreeGrafter"/>
</dbReference>
<reference evidence="13" key="2">
    <citation type="submission" date="2025-08" db="UniProtKB">
        <authorList>
            <consortium name="Ensembl"/>
        </authorList>
    </citation>
    <scope>IDENTIFICATION</scope>
</reference>
<dbReference type="RefSeq" id="XP_029103961.1">
    <property type="nucleotide sequence ID" value="XM_029248128.1"/>
</dbReference>
<feature type="region of interest" description="Disordered" evidence="11">
    <location>
        <begin position="180"/>
        <end position="201"/>
    </location>
</feature>
<evidence type="ECO:0000256" key="5">
    <source>
        <dbReference type="ARBA" id="ARBA00023015"/>
    </source>
</evidence>
<dbReference type="RefSeq" id="XP_029103960.1">
    <property type="nucleotide sequence ID" value="XM_029248127.1"/>
</dbReference>
<dbReference type="SUPFAM" id="SSF63763">
    <property type="entry name" value="SAND domain-like"/>
    <property type="match status" value="1"/>
</dbReference>
<dbReference type="PROSITE" id="PS50864">
    <property type="entry name" value="SAND"/>
    <property type="match status" value="1"/>
</dbReference>
<dbReference type="Gene3D" id="3.10.390.10">
    <property type="entry name" value="SAND domain-like"/>
    <property type="match status" value="1"/>
</dbReference>
<dbReference type="RefSeq" id="XP_029103958.1">
    <property type="nucleotide sequence ID" value="XM_029248125.1"/>
</dbReference>
<evidence type="ECO:0000256" key="7">
    <source>
        <dbReference type="ARBA" id="ARBA00023125"/>
    </source>
</evidence>
<keyword evidence="4" id="KW-0862">Zinc</keyword>